<keyword evidence="2" id="KW-1185">Reference proteome</keyword>
<proteinExistence type="predicted"/>
<dbReference type="RefSeq" id="WP_137401546.1">
    <property type="nucleotide sequence ID" value="NZ_BMIU01000006.1"/>
</dbReference>
<sequence length="214" mass="24504">MALQHGLLSGAERSPCRNTCIDISYSLDLGQDNTTWFCQASAPTLLSIEIPGGRSKRSASFFFQYTAGLVLISNSAINELFVYDTQKDSLHHHKYESQITPNQQERVGKAIVDSQEEFQEIAKGIGSKLNFFRPLYDPEKHLYYRLTSHRDNVNKSTWDYVLTVFDNNLNMISENEIEEFPRIWGPSFVKNNMIYYAANIEDELAFVRAAISEE</sequence>
<comment type="caution">
    <text evidence="1">The sequence shown here is derived from an EMBL/GenBank/DDBJ whole genome shotgun (WGS) entry which is preliminary data.</text>
</comment>
<accession>A0ABQ1UVY2</accession>
<organism evidence="1 2">
    <name type="scientific">Echinicola rosea</name>
    <dbReference type="NCBI Taxonomy" id="1807691"/>
    <lineage>
        <taxon>Bacteria</taxon>
        <taxon>Pseudomonadati</taxon>
        <taxon>Bacteroidota</taxon>
        <taxon>Cytophagia</taxon>
        <taxon>Cytophagales</taxon>
        <taxon>Cyclobacteriaceae</taxon>
        <taxon>Echinicola</taxon>
    </lineage>
</organism>
<dbReference type="Pfam" id="PF13970">
    <property type="entry name" value="DUF4221"/>
    <property type="match status" value="1"/>
</dbReference>
<evidence type="ECO:0000313" key="1">
    <source>
        <dbReference type="EMBL" id="GGF27540.1"/>
    </source>
</evidence>
<dbReference type="EMBL" id="BMIU01000006">
    <property type="protein sequence ID" value="GGF27540.1"/>
    <property type="molecule type" value="Genomic_DNA"/>
</dbReference>
<evidence type="ECO:0000313" key="2">
    <source>
        <dbReference type="Proteomes" id="UP000647339"/>
    </source>
</evidence>
<name>A0ABQ1UVY2_9BACT</name>
<dbReference type="Proteomes" id="UP000647339">
    <property type="component" value="Unassembled WGS sequence"/>
</dbReference>
<gene>
    <name evidence="1" type="ORF">GCM10011339_14560</name>
</gene>
<dbReference type="InterPro" id="IPR025316">
    <property type="entry name" value="DUF4221"/>
</dbReference>
<protein>
    <submittedName>
        <fullName evidence="1">Uncharacterized protein</fullName>
    </submittedName>
</protein>
<reference evidence="2" key="1">
    <citation type="journal article" date="2019" name="Int. J. Syst. Evol. Microbiol.">
        <title>The Global Catalogue of Microorganisms (GCM) 10K type strain sequencing project: providing services to taxonomists for standard genome sequencing and annotation.</title>
        <authorList>
            <consortium name="The Broad Institute Genomics Platform"/>
            <consortium name="The Broad Institute Genome Sequencing Center for Infectious Disease"/>
            <person name="Wu L."/>
            <person name="Ma J."/>
        </authorList>
    </citation>
    <scope>NUCLEOTIDE SEQUENCE [LARGE SCALE GENOMIC DNA]</scope>
    <source>
        <strain evidence="2">CGMCC 1.15407</strain>
    </source>
</reference>